<accession>A0ABS9WH32</accession>
<evidence type="ECO:0000256" key="2">
    <source>
        <dbReference type="ARBA" id="ARBA00022908"/>
    </source>
</evidence>
<keyword evidence="3" id="KW-0238">DNA-binding</keyword>
<feature type="domain" description="Tyr recombinase" evidence="5">
    <location>
        <begin position="165"/>
        <end position="349"/>
    </location>
</feature>
<evidence type="ECO:0000256" key="3">
    <source>
        <dbReference type="ARBA" id="ARBA00023125"/>
    </source>
</evidence>
<gene>
    <name evidence="6" type="ORF">LPT13_06900</name>
</gene>
<dbReference type="Gene3D" id="1.10.443.10">
    <property type="entry name" value="Intergrase catalytic core"/>
    <property type="match status" value="1"/>
</dbReference>
<keyword evidence="4" id="KW-0233">DNA recombination</keyword>
<evidence type="ECO:0000313" key="7">
    <source>
        <dbReference type="Proteomes" id="UP001430755"/>
    </source>
</evidence>
<dbReference type="InterPro" id="IPR004107">
    <property type="entry name" value="Integrase_SAM-like_N"/>
</dbReference>
<dbReference type="PROSITE" id="PS51898">
    <property type="entry name" value="TYR_RECOMBINASE"/>
    <property type="match status" value="1"/>
</dbReference>
<dbReference type="InterPro" id="IPR011010">
    <property type="entry name" value="DNA_brk_join_enz"/>
</dbReference>
<dbReference type="RefSeq" id="WP_242164933.1">
    <property type="nucleotide sequence ID" value="NZ_JAJMLW010000002.1"/>
</dbReference>
<dbReference type="InterPro" id="IPR028259">
    <property type="entry name" value="AP2-like_int_N"/>
</dbReference>
<evidence type="ECO:0000313" key="6">
    <source>
        <dbReference type="EMBL" id="MCI2242075.1"/>
    </source>
</evidence>
<evidence type="ECO:0000259" key="5">
    <source>
        <dbReference type="PROSITE" id="PS51898"/>
    </source>
</evidence>
<organism evidence="6 7">
    <name type="scientific">Adlercreutzia faecimuris</name>
    <dbReference type="NCBI Taxonomy" id="2897341"/>
    <lineage>
        <taxon>Bacteria</taxon>
        <taxon>Bacillati</taxon>
        <taxon>Actinomycetota</taxon>
        <taxon>Coriobacteriia</taxon>
        <taxon>Eggerthellales</taxon>
        <taxon>Eggerthellaceae</taxon>
        <taxon>Adlercreutzia</taxon>
    </lineage>
</organism>
<dbReference type="InterPro" id="IPR050090">
    <property type="entry name" value="Tyrosine_recombinase_XerCD"/>
</dbReference>
<comment type="similarity">
    <text evidence="1">Belongs to the 'phage' integrase family.</text>
</comment>
<evidence type="ECO:0000256" key="4">
    <source>
        <dbReference type="ARBA" id="ARBA00023172"/>
    </source>
</evidence>
<protein>
    <submittedName>
        <fullName evidence="6">Site-specific integrase</fullName>
    </submittedName>
</protein>
<sequence>MAARREENGTWSSSFRYSDWEGKSRLKHARGFKEEAEADAFERDFKRMASGKSGMPFEVFAEKYLEDIEPRVRPTTYETRERMIRVKIVPLFKGSLVCEITSLDVLHAQNVLLAQRKPDGSEYSPVYIRRISEQVWGMFNHAVDNYELEENPCRSLRQAGSKKNGEMKIWSKAELNLFLDAVSDKPLIYYAFETLYWTGIREGELLALTPTDLDFRACTLTVSKTYHRRGGKDVIGPPKTACSYRTISMPQFLCDDLQRFIRDVAKTQPDERIFAGLNKKKLLRAMSRGCAASGVKAIRVHDLRHSHVSTLIKMGFSVVAIAERMGHESSDITLRYAHLFPSAQAEMADALQAARGK</sequence>
<reference evidence="6" key="1">
    <citation type="submission" date="2021-11" db="EMBL/GenBank/DDBJ databases">
        <title>A Novel Adlercreutzia Species, isolated from a Allomyrina dichotoma larva feces.</title>
        <authorList>
            <person name="Suh M.K."/>
        </authorList>
    </citation>
    <scope>NUCLEOTIDE SEQUENCE</scope>
    <source>
        <strain evidence="6">JBNU-10</strain>
    </source>
</reference>
<comment type="caution">
    <text evidence="6">The sequence shown here is derived from an EMBL/GenBank/DDBJ whole genome shotgun (WGS) entry which is preliminary data.</text>
</comment>
<dbReference type="InterPro" id="IPR002104">
    <property type="entry name" value="Integrase_catalytic"/>
</dbReference>
<keyword evidence="7" id="KW-1185">Reference proteome</keyword>
<dbReference type="InterPro" id="IPR013762">
    <property type="entry name" value="Integrase-like_cat_sf"/>
</dbReference>
<dbReference type="Proteomes" id="UP001430755">
    <property type="component" value="Unassembled WGS sequence"/>
</dbReference>
<dbReference type="Pfam" id="PF14659">
    <property type="entry name" value="Phage_int_SAM_3"/>
    <property type="match status" value="1"/>
</dbReference>
<proteinExistence type="inferred from homology"/>
<dbReference type="PANTHER" id="PTHR30349">
    <property type="entry name" value="PHAGE INTEGRASE-RELATED"/>
    <property type="match status" value="1"/>
</dbReference>
<dbReference type="SUPFAM" id="SSF56349">
    <property type="entry name" value="DNA breaking-rejoining enzymes"/>
    <property type="match status" value="1"/>
</dbReference>
<dbReference type="CDD" id="cd01189">
    <property type="entry name" value="INT_ICEBs1_C_like"/>
    <property type="match status" value="1"/>
</dbReference>
<dbReference type="Pfam" id="PF14657">
    <property type="entry name" value="Arm-DNA-bind_4"/>
    <property type="match status" value="1"/>
</dbReference>
<name>A0ABS9WH32_9ACTN</name>
<dbReference type="Pfam" id="PF00589">
    <property type="entry name" value="Phage_integrase"/>
    <property type="match status" value="1"/>
</dbReference>
<dbReference type="EMBL" id="JAJMLW010000002">
    <property type="protein sequence ID" value="MCI2242075.1"/>
    <property type="molecule type" value="Genomic_DNA"/>
</dbReference>
<evidence type="ECO:0000256" key="1">
    <source>
        <dbReference type="ARBA" id="ARBA00008857"/>
    </source>
</evidence>
<dbReference type="Gene3D" id="1.10.150.130">
    <property type="match status" value="1"/>
</dbReference>
<dbReference type="PANTHER" id="PTHR30349:SF64">
    <property type="entry name" value="PROPHAGE INTEGRASE INTD-RELATED"/>
    <property type="match status" value="1"/>
</dbReference>
<dbReference type="InterPro" id="IPR010998">
    <property type="entry name" value="Integrase_recombinase_N"/>
</dbReference>
<keyword evidence="2" id="KW-0229">DNA integration</keyword>